<comment type="function">
    <text evidence="9">Condenses 4-methyl-5-(beta-hydroxyethyl)thiazole monophosphate (THZ-P) and 2-methyl-4-amino-5-hydroxymethyl pyrimidine pyrophosphate (HMP-PP) to form thiamine monophosphate (TMP).</text>
</comment>
<dbReference type="STRING" id="140314.SAMN04488076_1264"/>
<evidence type="ECO:0000256" key="5">
    <source>
        <dbReference type="ARBA" id="ARBA00022977"/>
    </source>
</evidence>
<keyword evidence="2 9" id="KW-0808">Transferase</keyword>
<dbReference type="FunFam" id="3.20.20.70:FF:000096">
    <property type="entry name" value="Thiamine-phosphate synthase"/>
    <property type="match status" value="1"/>
</dbReference>
<dbReference type="OrthoDB" id="9812206at2"/>
<evidence type="ECO:0000256" key="2">
    <source>
        <dbReference type="ARBA" id="ARBA00022679"/>
    </source>
</evidence>
<feature type="binding site" evidence="9">
    <location>
        <position position="140"/>
    </location>
    <ligand>
        <name>4-amino-2-methyl-5-(diphosphooxymethyl)pyrimidine</name>
        <dbReference type="ChEBI" id="CHEBI:57841"/>
    </ligand>
</feature>
<dbReference type="SUPFAM" id="SSF51391">
    <property type="entry name" value="Thiamin phosphate synthase"/>
    <property type="match status" value="1"/>
</dbReference>
<keyword evidence="3 9" id="KW-0479">Metal-binding</keyword>
<organism evidence="13 14">
    <name type="scientific">Trichococcus palustris</name>
    <dbReference type="NCBI Taxonomy" id="140314"/>
    <lineage>
        <taxon>Bacteria</taxon>
        <taxon>Bacillati</taxon>
        <taxon>Bacillota</taxon>
        <taxon>Bacilli</taxon>
        <taxon>Lactobacillales</taxon>
        <taxon>Carnobacteriaceae</taxon>
        <taxon>Trichococcus</taxon>
    </lineage>
</organism>
<keyword evidence="14" id="KW-1185">Reference proteome</keyword>
<dbReference type="EMBL" id="FJNE01000012">
    <property type="protein sequence ID" value="CZR02190.1"/>
    <property type="molecule type" value="Genomic_DNA"/>
</dbReference>
<evidence type="ECO:0000256" key="3">
    <source>
        <dbReference type="ARBA" id="ARBA00022723"/>
    </source>
</evidence>
<evidence type="ECO:0000313" key="14">
    <source>
        <dbReference type="Proteomes" id="UP000242754"/>
    </source>
</evidence>
<dbReference type="GO" id="GO:0009229">
    <property type="term" value="P:thiamine diphosphate biosynthetic process"/>
    <property type="evidence" value="ECO:0007669"/>
    <property type="project" value="UniProtKB-UniRule"/>
</dbReference>
<feature type="binding site" evidence="9">
    <location>
        <begin position="137"/>
        <end position="139"/>
    </location>
    <ligand>
        <name>2-[(2R,5Z)-2-carboxy-4-methylthiazol-5(2H)-ylidene]ethyl phosphate</name>
        <dbReference type="ChEBI" id="CHEBI:62899"/>
    </ligand>
</feature>
<feature type="binding site" evidence="9">
    <location>
        <begin position="40"/>
        <end position="44"/>
    </location>
    <ligand>
        <name>4-amino-2-methyl-5-(diphosphooxymethyl)pyrimidine</name>
        <dbReference type="ChEBI" id="CHEBI:57841"/>
    </ligand>
</feature>
<feature type="binding site" evidence="9">
    <location>
        <position position="72"/>
    </location>
    <ligand>
        <name>4-amino-2-methyl-5-(diphosphooxymethyl)pyrimidine</name>
        <dbReference type="ChEBI" id="CHEBI:57841"/>
    </ligand>
</feature>
<evidence type="ECO:0000256" key="11">
    <source>
        <dbReference type="RuleBase" id="RU004253"/>
    </source>
</evidence>
<dbReference type="AlphaFoldDB" id="A0A143Z1R1"/>
<reference evidence="13 14" key="1">
    <citation type="submission" date="2016-02" db="EMBL/GenBank/DDBJ databases">
        <authorList>
            <person name="Wen L."/>
            <person name="He K."/>
            <person name="Yang H."/>
        </authorList>
    </citation>
    <scope>NUCLEOTIDE SEQUENCE [LARGE SCALE GENOMIC DNA]</scope>
    <source>
        <strain evidence="13">Trichococcus palustris</strain>
    </source>
</reference>
<feature type="binding site" evidence="9">
    <location>
        <position position="111"/>
    </location>
    <ligand>
        <name>4-amino-2-methyl-5-(diphosphooxymethyl)pyrimidine</name>
        <dbReference type="ChEBI" id="CHEBI:57841"/>
    </ligand>
</feature>
<dbReference type="HAMAP" id="MF_00097">
    <property type="entry name" value="TMP_synthase"/>
    <property type="match status" value="1"/>
</dbReference>
<gene>
    <name evidence="9" type="primary">thiE</name>
    <name evidence="13" type="ORF">Tpal_2724</name>
</gene>
<keyword evidence="5 9" id="KW-0784">Thiamine biosynthesis</keyword>
<name>A0A143Z1R1_9LACT</name>
<dbReference type="Proteomes" id="UP000242754">
    <property type="component" value="Unassembled WGS sequence"/>
</dbReference>
<keyword evidence="4 9" id="KW-0460">Magnesium</keyword>
<dbReference type="UniPathway" id="UPA00060">
    <property type="reaction ID" value="UER00141"/>
</dbReference>
<evidence type="ECO:0000259" key="12">
    <source>
        <dbReference type="Pfam" id="PF02581"/>
    </source>
</evidence>
<dbReference type="InterPro" id="IPR034291">
    <property type="entry name" value="TMP_synthase"/>
</dbReference>
<comment type="catalytic activity">
    <reaction evidence="6 9 10">
        <text>4-methyl-5-(2-phosphooxyethyl)-thiazole + 4-amino-2-methyl-5-(diphosphooxymethyl)pyrimidine + H(+) = thiamine phosphate + diphosphate</text>
        <dbReference type="Rhea" id="RHEA:22328"/>
        <dbReference type="ChEBI" id="CHEBI:15378"/>
        <dbReference type="ChEBI" id="CHEBI:33019"/>
        <dbReference type="ChEBI" id="CHEBI:37575"/>
        <dbReference type="ChEBI" id="CHEBI:57841"/>
        <dbReference type="ChEBI" id="CHEBI:58296"/>
        <dbReference type="EC" id="2.5.1.3"/>
    </reaction>
</comment>
<dbReference type="Gene3D" id="3.20.20.70">
    <property type="entry name" value="Aldolase class I"/>
    <property type="match status" value="1"/>
</dbReference>
<dbReference type="PANTHER" id="PTHR20857">
    <property type="entry name" value="THIAMINE-PHOSPHATE PYROPHOSPHORYLASE"/>
    <property type="match status" value="1"/>
</dbReference>
<comment type="pathway">
    <text evidence="1 9 11">Cofactor biosynthesis; thiamine diphosphate biosynthesis; thiamine phosphate from 4-amino-2-methyl-5-diphosphomethylpyrimidine and 4-methyl-5-(2-phosphoethyl)-thiazole: step 1/1.</text>
</comment>
<dbReference type="InterPro" id="IPR013785">
    <property type="entry name" value="Aldolase_TIM"/>
</dbReference>
<feature type="binding site" evidence="9">
    <location>
        <position position="73"/>
    </location>
    <ligand>
        <name>Mg(2+)</name>
        <dbReference type="ChEBI" id="CHEBI:18420"/>
    </ligand>
</feature>
<dbReference type="RefSeq" id="WP_087034222.1">
    <property type="nucleotide sequence ID" value="NZ_FJNE01000012.1"/>
</dbReference>
<feature type="binding site" evidence="9">
    <location>
        <position position="167"/>
    </location>
    <ligand>
        <name>2-[(2R,5Z)-2-carboxy-4-methylthiazol-5(2H)-ylidene]ethyl phosphate</name>
        <dbReference type="ChEBI" id="CHEBI:62899"/>
    </ligand>
</feature>
<dbReference type="Pfam" id="PF02581">
    <property type="entry name" value="TMP-TENI"/>
    <property type="match status" value="1"/>
</dbReference>
<evidence type="ECO:0000256" key="7">
    <source>
        <dbReference type="ARBA" id="ARBA00047851"/>
    </source>
</evidence>
<dbReference type="GO" id="GO:0009228">
    <property type="term" value="P:thiamine biosynthetic process"/>
    <property type="evidence" value="ECO:0007669"/>
    <property type="project" value="UniProtKB-KW"/>
</dbReference>
<dbReference type="GO" id="GO:0000287">
    <property type="term" value="F:magnesium ion binding"/>
    <property type="evidence" value="ECO:0007669"/>
    <property type="project" value="UniProtKB-UniRule"/>
</dbReference>
<feature type="binding site" evidence="9">
    <location>
        <position position="92"/>
    </location>
    <ligand>
        <name>Mg(2+)</name>
        <dbReference type="ChEBI" id="CHEBI:18420"/>
    </ligand>
</feature>
<feature type="binding site" evidence="9">
    <location>
        <begin position="187"/>
        <end position="188"/>
    </location>
    <ligand>
        <name>2-[(2R,5Z)-2-carboxy-4-methylthiazol-5(2H)-ylidene]ethyl phosphate</name>
        <dbReference type="ChEBI" id="CHEBI:62899"/>
    </ligand>
</feature>
<feature type="domain" description="Thiamine phosphate synthase/TenI" evidence="12">
    <location>
        <begin position="10"/>
        <end position="190"/>
    </location>
</feature>
<protein>
    <recommendedName>
        <fullName evidence="9">Thiamine-phosphate synthase</fullName>
        <shortName evidence="9">TP synthase</shortName>
        <shortName evidence="9">TPS</shortName>
        <ecNumber evidence="9">2.5.1.3</ecNumber>
    </recommendedName>
    <alternativeName>
        <fullName evidence="9">Thiamine-phosphate pyrophosphorylase</fullName>
        <shortName evidence="9">TMP pyrophosphorylase</shortName>
        <shortName evidence="9">TMP-PPase</shortName>
    </alternativeName>
</protein>
<dbReference type="InterPro" id="IPR036206">
    <property type="entry name" value="ThiamineP_synth_sf"/>
</dbReference>
<evidence type="ECO:0000256" key="6">
    <source>
        <dbReference type="ARBA" id="ARBA00047334"/>
    </source>
</evidence>
<dbReference type="CDD" id="cd00564">
    <property type="entry name" value="TMP_TenI"/>
    <property type="match status" value="1"/>
</dbReference>
<comment type="catalytic activity">
    <reaction evidence="7 9 10">
        <text>2-(2-carboxy-4-methylthiazol-5-yl)ethyl phosphate + 4-amino-2-methyl-5-(diphosphooxymethyl)pyrimidine + 2 H(+) = thiamine phosphate + CO2 + diphosphate</text>
        <dbReference type="Rhea" id="RHEA:47848"/>
        <dbReference type="ChEBI" id="CHEBI:15378"/>
        <dbReference type="ChEBI" id="CHEBI:16526"/>
        <dbReference type="ChEBI" id="CHEBI:33019"/>
        <dbReference type="ChEBI" id="CHEBI:37575"/>
        <dbReference type="ChEBI" id="CHEBI:57841"/>
        <dbReference type="ChEBI" id="CHEBI:62890"/>
        <dbReference type="EC" id="2.5.1.3"/>
    </reaction>
</comment>
<comment type="catalytic activity">
    <reaction evidence="8 9 10">
        <text>2-[(2R,5Z)-2-carboxy-4-methylthiazol-5(2H)-ylidene]ethyl phosphate + 4-amino-2-methyl-5-(diphosphooxymethyl)pyrimidine + 2 H(+) = thiamine phosphate + CO2 + diphosphate</text>
        <dbReference type="Rhea" id="RHEA:47844"/>
        <dbReference type="ChEBI" id="CHEBI:15378"/>
        <dbReference type="ChEBI" id="CHEBI:16526"/>
        <dbReference type="ChEBI" id="CHEBI:33019"/>
        <dbReference type="ChEBI" id="CHEBI:37575"/>
        <dbReference type="ChEBI" id="CHEBI:57841"/>
        <dbReference type="ChEBI" id="CHEBI:62899"/>
        <dbReference type="EC" id="2.5.1.3"/>
    </reaction>
</comment>
<evidence type="ECO:0000313" key="13">
    <source>
        <dbReference type="EMBL" id="CZR02190.1"/>
    </source>
</evidence>
<evidence type="ECO:0000256" key="10">
    <source>
        <dbReference type="RuleBase" id="RU003826"/>
    </source>
</evidence>
<comment type="similarity">
    <text evidence="9 10">Belongs to the thiamine-phosphate synthase family.</text>
</comment>
<dbReference type="GO" id="GO:0005737">
    <property type="term" value="C:cytoplasm"/>
    <property type="evidence" value="ECO:0007669"/>
    <property type="project" value="TreeGrafter"/>
</dbReference>
<sequence>MNIDKSDMLLYAVTDRQWLGKQNLAAQIDEAIQAGVTFVQLREKELDFDSFVALGKEVKAVANRHNIPFIINDAVDVALAIDADGVHVGQSDMQAGDVRSKIGAGKILGVSAHSVEEAVSAQQNGADYLGVGAVYDTATKPDADALSFETLQAICEAVTIPVVGIGGISKGNILNLKGSGIDGVAVVSAIFAQADITVAVKELRPLAEEMVGQ</sequence>
<proteinExistence type="inferred from homology"/>
<evidence type="ECO:0000256" key="8">
    <source>
        <dbReference type="ARBA" id="ARBA00047883"/>
    </source>
</evidence>
<evidence type="ECO:0000256" key="9">
    <source>
        <dbReference type="HAMAP-Rule" id="MF_00097"/>
    </source>
</evidence>
<dbReference type="PANTHER" id="PTHR20857:SF15">
    <property type="entry name" value="THIAMINE-PHOSPHATE SYNTHASE"/>
    <property type="match status" value="1"/>
</dbReference>
<evidence type="ECO:0000256" key="1">
    <source>
        <dbReference type="ARBA" id="ARBA00005165"/>
    </source>
</evidence>
<dbReference type="GO" id="GO:0004789">
    <property type="term" value="F:thiamine-phosphate diphosphorylase activity"/>
    <property type="evidence" value="ECO:0007669"/>
    <property type="project" value="UniProtKB-UniRule"/>
</dbReference>
<accession>A0A143Z1R1</accession>
<comment type="cofactor">
    <cofactor evidence="9">
        <name>Mg(2+)</name>
        <dbReference type="ChEBI" id="CHEBI:18420"/>
    </cofactor>
    <text evidence="9">Binds 1 Mg(2+) ion per subunit.</text>
</comment>
<dbReference type="EC" id="2.5.1.3" evidence="9"/>
<evidence type="ECO:0000256" key="4">
    <source>
        <dbReference type="ARBA" id="ARBA00022842"/>
    </source>
</evidence>
<dbReference type="InterPro" id="IPR022998">
    <property type="entry name" value="ThiamineP_synth_TenI"/>
</dbReference>
<dbReference type="NCBIfam" id="TIGR00693">
    <property type="entry name" value="thiE"/>
    <property type="match status" value="1"/>
</dbReference>